<gene>
    <name evidence="3" type="ORF">MBUL_00036</name>
</gene>
<evidence type="ECO:0000256" key="1">
    <source>
        <dbReference type="SAM" id="MobiDB-lite"/>
    </source>
</evidence>
<organism evidence="3">
    <name type="scientific">Methylobacterium bullatum</name>
    <dbReference type="NCBI Taxonomy" id="570505"/>
    <lineage>
        <taxon>Bacteria</taxon>
        <taxon>Pseudomonadati</taxon>
        <taxon>Pseudomonadota</taxon>
        <taxon>Alphaproteobacteria</taxon>
        <taxon>Hyphomicrobiales</taxon>
        <taxon>Methylobacteriaceae</taxon>
        <taxon>Methylobacterium</taxon>
    </lineage>
</organism>
<keyword evidence="2" id="KW-0732">Signal</keyword>
<feature type="chain" id="PRO_5025581622" evidence="2">
    <location>
        <begin position="20"/>
        <end position="82"/>
    </location>
</feature>
<reference evidence="3" key="1">
    <citation type="submission" date="2019-12" db="EMBL/GenBank/DDBJ databases">
        <authorList>
            <person name="Cremers G."/>
        </authorList>
    </citation>
    <scope>NUCLEOTIDE SEQUENCE</scope>
    <source>
        <strain evidence="3">Mbul1</strain>
    </source>
</reference>
<evidence type="ECO:0000256" key="2">
    <source>
        <dbReference type="SAM" id="SignalP"/>
    </source>
</evidence>
<feature type="compositionally biased region" description="Low complexity" evidence="1">
    <location>
        <begin position="53"/>
        <end position="69"/>
    </location>
</feature>
<feature type="region of interest" description="Disordered" evidence="1">
    <location>
        <begin position="20"/>
        <end position="82"/>
    </location>
</feature>
<evidence type="ECO:0000313" key="3">
    <source>
        <dbReference type="EMBL" id="CAA2099218.1"/>
    </source>
</evidence>
<dbReference type="AlphaFoldDB" id="A0A679IUZ3"/>
<proteinExistence type="predicted"/>
<dbReference type="EMBL" id="LR743504">
    <property type="protein sequence ID" value="CAA2099218.1"/>
    <property type="molecule type" value="Genomic_DNA"/>
</dbReference>
<feature type="compositionally biased region" description="Gly residues" evidence="1">
    <location>
        <begin position="70"/>
        <end position="82"/>
    </location>
</feature>
<name>A0A679IUZ3_9HYPH</name>
<sequence length="82" mass="8036">MKTLALTFCALAVSSFALAQMTTSADARSRHSKRGFGTHSLSNNTGGRRGRDSSAAGGNSSQPSRRSGAGSAGGGSGGTGGM</sequence>
<accession>A0A679IUZ3</accession>
<protein>
    <submittedName>
        <fullName evidence="3">Uncharacterized protein</fullName>
    </submittedName>
</protein>
<feature type="signal peptide" evidence="2">
    <location>
        <begin position="1"/>
        <end position="19"/>
    </location>
</feature>